<organism evidence="6 7">
    <name type="scientific">Streptacidiphilus alkalitolerans</name>
    <dbReference type="NCBI Taxonomy" id="3342712"/>
    <lineage>
        <taxon>Bacteria</taxon>
        <taxon>Bacillati</taxon>
        <taxon>Actinomycetota</taxon>
        <taxon>Actinomycetes</taxon>
        <taxon>Kitasatosporales</taxon>
        <taxon>Streptomycetaceae</taxon>
        <taxon>Streptacidiphilus</taxon>
    </lineage>
</organism>
<evidence type="ECO:0000313" key="6">
    <source>
        <dbReference type="EMBL" id="MFC1429374.1"/>
    </source>
</evidence>
<dbReference type="InterPro" id="IPR053376">
    <property type="entry name" value="Serine_acetyltransferase"/>
</dbReference>
<dbReference type="PANTHER" id="PTHR42811">
    <property type="entry name" value="SERINE ACETYLTRANSFERASE"/>
    <property type="match status" value="1"/>
</dbReference>
<dbReference type="RefSeq" id="WP_380547934.1">
    <property type="nucleotide sequence ID" value="NZ_JBHEZY010000001.1"/>
</dbReference>
<dbReference type="InterPro" id="IPR018357">
    <property type="entry name" value="Hexapep_transf_CS"/>
</dbReference>
<dbReference type="PROSITE" id="PS00101">
    <property type="entry name" value="HEXAPEP_TRANSFERASES"/>
    <property type="match status" value="1"/>
</dbReference>
<dbReference type="InterPro" id="IPR045304">
    <property type="entry name" value="LbH_SAT"/>
</dbReference>
<reference evidence="6 7" key="1">
    <citation type="submission" date="2024-09" db="EMBL/GenBank/DDBJ databases">
        <authorList>
            <person name="Lee S.D."/>
        </authorList>
    </citation>
    <scope>NUCLEOTIDE SEQUENCE [LARGE SCALE GENOMIC DNA]</scope>
    <source>
        <strain evidence="6 7">N1-3</strain>
    </source>
</reference>
<comment type="caution">
    <text evidence="6">The sequence shown here is derived from an EMBL/GenBank/DDBJ whole genome shotgun (WGS) entry which is preliminary data.</text>
</comment>
<evidence type="ECO:0000256" key="4">
    <source>
        <dbReference type="ARBA" id="ARBA00022737"/>
    </source>
</evidence>
<evidence type="ECO:0000256" key="1">
    <source>
        <dbReference type="ARBA" id="ARBA00004876"/>
    </source>
</evidence>
<accession>A0ABV6WUS6</accession>
<evidence type="ECO:0000256" key="2">
    <source>
        <dbReference type="ARBA" id="ARBA00022605"/>
    </source>
</evidence>
<keyword evidence="4" id="KW-0677">Repeat</keyword>
<dbReference type="CDD" id="cd03354">
    <property type="entry name" value="LbH_SAT"/>
    <property type="match status" value="1"/>
</dbReference>
<evidence type="ECO:0000313" key="7">
    <source>
        <dbReference type="Proteomes" id="UP001592530"/>
    </source>
</evidence>
<dbReference type="SUPFAM" id="SSF51161">
    <property type="entry name" value="Trimeric LpxA-like enzymes"/>
    <property type="match status" value="1"/>
</dbReference>
<dbReference type="Proteomes" id="UP001592530">
    <property type="component" value="Unassembled WGS sequence"/>
</dbReference>
<dbReference type="InterPro" id="IPR042122">
    <property type="entry name" value="Ser_AcTrfase_N_sf"/>
</dbReference>
<name>A0ABV6WUS6_9ACTN</name>
<gene>
    <name evidence="6" type="primary">epsC</name>
    <name evidence="6" type="ORF">ACEZDB_01710</name>
</gene>
<dbReference type="Gene3D" id="2.160.10.10">
    <property type="entry name" value="Hexapeptide repeat proteins"/>
    <property type="match status" value="1"/>
</dbReference>
<dbReference type="InterPro" id="IPR011004">
    <property type="entry name" value="Trimer_LpxA-like_sf"/>
</dbReference>
<proteinExistence type="predicted"/>
<keyword evidence="2" id="KW-0028">Amino-acid biosynthesis</keyword>
<protein>
    <submittedName>
        <fullName evidence="6">Serine O-acetyltransferase EpsC</fullName>
    </submittedName>
</protein>
<dbReference type="EMBL" id="JBHEZY010000001">
    <property type="protein sequence ID" value="MFC1429374.1"/>
    <property type="molecule type" value="Genomic_DNA"/>
</dbReference>
<sequence>MRTTPRPTEPRPTTAHRLTDLLREDLRTIRERDPSVRSTTEAVLHPSFTALALHRLSHLVHTRDHRTLARLLATASRLVTQIEIHPGAQLGRRVFIDHGSSVVIGETAVVGDDVTLFHQVTLGSVGWWHDAERPPGSPRHPTVEADVILGCGATVLGPVTVGRAAVIGANALVVKDVPSGARVLSPIAAVQLPAVPGPATLPQLPDLTLPELTVPDLAVPHLAVHSRSIA</sequence>
<dbReference type="NCBIfam" id="NF041874">
    <property type="entry name" value="EPS_EpsC"/>
    <property type="match status" value="1"/>
</dbReference>
<evidence type="ECO:0000256" key="3">
    <source>
        <dbReference type="ARBA" id="ARBA00022679"/>
    </source>
</evidence>
<evidence type="ECO:0000256" key="5">
    <source>
        <dbReference type="ARBA" id="ARBA00023315"/>
    </source>
</evidence>
<dbReference type="Gene3D" id="1.10.3130.10">
    <property type="entry name" value="serine acetyltransferase, domain 1"/>
    <property type="match status" value="1"/>
</dbReference>
<keyword evidence="3" id="KW-0808">Transferase</keyword>
<keyword evidence="5" id="KW-0012">Acyltransferase</keyword>
<comment type="pathway">
    <text evidence="1">Amino-acid biosynthesis; L-cysteine biosynthesis; L-cysteine from L-serine: step 1/2.</text>
</comment>